<dbReference type="PANTHER" id="PTHR15598:SF5">
    <property type="entry name" value="ENHANCER OF MRNA-DECAPPING PROTEIN 4"/>
    <property type="match status" value="1"/>
</dbReference>
<evidence type="ECO:0000256" key="5">
    <source>
        <dbReference type="ARBA" id="ARBA00022737"/>
    </source>
</evidence>
<dbReference type="GO" id="GO:0031087">
    <property type="term" value="P:deadenylation-independent decapping of nuclear-transcribed mRNA"/>
    <property type="evidence" value="ECO:0007669"/>
    <property type="project" value="InterPro"/>
</dbReference>
<dbReference type="Gene3D" id="2.130.10.10">
    <property type="entry name" value="YVTN repeat-like/Quinoprotein amine dehydrogenase"/>
    <property type="match status" value="1"/>
</dbReference>
<dbReference type="InterPro" id="IPR032401">
    <property type="entry name" value="EDC4_WD40"/>
</dbReference>
<evidence type="ECO:0000256" key="6">
    <source>
        <dbReference type="SAM" id="MobiDB-lite"/>
    </source>
</evidence>
<dbReference type="PANTHER" id="PTHR15598">
    <property type="entry name" value="ENHANCER OF MRNA-DECAPPING PROTEIN 4"/>
    <property type="match status" value="1"/>
</dbReference>
<dbReference type="Proteomes" id="UP001162156">
    <property type="component" value="Unassembled WGS sequence"/>
</dbReference>
<sequence length="956" mass="109293">MTSPHVGPIPNLVQNIKYTGSETEFSTELNGQTVFVHCNQGKDGGMVRVTNQETSHRTLIKNLKDDIKDLCFAFSREDIILGCVDSEAEVFNVSMLTNKYGKGPIDPDDSYEGYIEINHSAELVDAAFSSDGTAIAVASSDGYVKFFQLYMFDNEKQKCLHEWRPHDGESLSSIIFIDNVLEYSSECWKFTITGANNNSEIKLWSCESWSCLQTIHFKADPTSLISSLYLNISIDFTGQFLVVSDINNRVMYVMELKRNDKEQVVHVTMLAQFLLPAPFLSFHILEASSRKIPFSYNNSNEDLYDDRDDYEEDSEITVVCLKMLVIQPKKFQECNITFQPDALLYNTLNLSINENLCDKKEETDKVPKLDDLQNSVTKLIQQQSKESKLTLMTPDDFTSPGKNSRPSSVRNSLSNEATSSINKSIENLSENVVDNLIDFQRPQKDNFASGGSSPSREVQEILSLNNSNYSTQDYFDNLTKLQDEQEEPQKEYNKQNENLIYQENVGTEMVWPKIPVVKENEIIKDENLRKELRLSSNDDGAQLKAINYRISSLENIIREQNILIKKLHQDRMDKEELVKELDCAMSKQNLQIAQLIENFIKMQKTAEKDLHEQIISTMNQLLIKSLTEKMQQIVSQEMKHILPAIHNLIESYRLQVDTQYSQKLTNTEIMLRDNVAKAFNSKALADTLSHSVVNIVAPSLEKCYRDIISSSLIPSWEKICGQMFQQINETFTRGTKEYTASVESYMDRQRRVQEKGKDLIGQMQSVSESMKSNADKLTSTLTSEIHKQFNSVFKSMQDKLTHNIKDVVAEQIKQGFKNHASVIEDSVMNAVRSRAVTPSPHVDSHVATLTQIQQNLCRGNFDEAFQLALSAENLSYVIYACERVDIPTLFGEECLLQQSCLLALIQQLSMEMHKNTELKLSKRPHVPRHEYQGQRAEWVEIGCALEDLFRVKFYRK</sequence>
<evidence type="ECO:0008006" key="11">
    <source>
        <dbReference type="Google" id="ProtNLM"/>
    </source>
</evidence>
<comment type="caution">
    <text evidence="9">The sequence shown here is derived from an EMBL/GenBank/DDBJ whole genome shotgun (WGS) entry which is preliminary data.</text>
</comment>
<organism evidence="9 10">
    <name type="scientific">Rhamnusium bicolor</name>
    <dbReference type="NCBI Taxonomy" id="1586634"/>
    <lineage>
        <taxon>Eukaryota</taxon>
        <taxon>Metazoa</taxon>
        <taxon>Ecdysozoa</taxon>
        <taxon>Arthropoda</taxon>
        <taxon>Hexapoda</taxon>
        <taxon>Insecta</taxon>
        <taxon>Pterygota</taxon>
        <taxon>Neoptera</taxon>
        <taxon>Endopterygota</taxon>
        <taxon>Coleoptera</taxon>
        <taxon>Polyphaga</taxon>
        <taxon>Cucujiformia</taxon>
        <taxon>Chrysomeloidea</taxon>
        <taxon>Cerambycidae</taxon>
        <taxon>Lepturinae</taxon>
        <taxon>Rhagiini</taxon>
        <taxon>Rhamnusium</taxon>
    </lineage>
</organism>
<dbReference type="Pfam" id="PF21289">
    <property type="entry name" value="EDC4_C"/>
    <property type="match status" value="1"/>
</dbReference>
<dbReference type="SUPFAM" id="SSF50978">
    <property type="entry name" value="WD40 repeat-like"/>
    <property type="match status" value="1"/>
</dbReference>
<feature type="domain" description="Enhancer of mRNA-decapping protein 4 C-terminal" evidence="8">
    <location>
        <begin position="852"/>
        <end position="920"/>
    </location>
</feature>
<gene>
    <name evidence="9" type="ORF">NQ314_004612</name>
</gene>
<dbReference type="InterPro" id="IPR036322">
    <property type="entry name" value="WD40_repeat_dom_sf"/>
</dbReference>
<dbReference type="InterPro" id="IPR045152">
    <property type="entry name" value="EDC4-like"/>
</dbReference>
<accession>A0AAV8ZJF8</accession>
<keyword evidence="4" id="KW-0853">WD repeat</keyword>
<dbReference type="Gene3D" id="6.10.140.270">
    <property type="match status" value="1"/>
</dbReference>
<name>A0AAV8ZJF8_9CUCU</name>
<evidence type="ECO:0000256" key="1">
    <source>
        <dbReference type="ARBA" id="ARBA00004201"/>
    </source>
</evidence>
<evidence type="ECO:0000259" key="8">
    <source>
        <dbReference type="Pfam" id="PF21289"/>
    </source>
</evidence>
<dbReference type="InterPro" id="IPR015943">
    <property type="entry name" value="WD40/YVTN_repeat-like_dom_sf"/>
</dbReference>
<evidence type="ECO:0000313" key="9">
    <source>
        <dbReference type="EMBL" id="KAJ8964805.1"/>
    </source>
</evidence>
<reference evidence="9" key="1">
    <citation type="journal article" date="2023" name="Insect Mol. Biol.">
        <title>Genome sequencing provides insights into the evolution of gene families encoding plant cell wall-degrading enzymes in longhorned beetles.</title>
        <authorList>
            <person name="Shin N.R."/>
            <person name="Okamura Y."/>
            <person name="Kirsch R."/>
            <person name="Pauchet Y."/>
        </authorList>
    </citation>
    <scope>NUCLEOTIDE SEQUENCE</scope>
    <source>
        <strain evidence="9">RBIC_L_NR</strain>
    </source>
</reference>
<evidence type="ECO:0000313" key="10">
    <source>
        <dbReference type="Proteomes" id="UP001162156"/>
    </source>
</evidence>
<protein>
    <recommendedName>
        <fullName evidence="11">Enhancer of mRNA-decapping protein 4</fullName>
    </recommendedName>
</protein>
<keyword evidence="5" id="KW-0677">Repeat</keyword>
<keyword evidence="3" id="KW-0963">Cytoplasm</keyword>
<evidence type="ECO:0000259" key="7">
    <source>
        <dbReference type="Pfam" id="PF16529"/>
    </source>
</evidence>
<keyword evidence="10" id="KW-1185">Reference proteome</keyword>
<comment type="similarity">
    <text evidence="2">Belongs to the WD repeat EDC4 family.</text>
</comment>
<feature type="region of interest" description="Disordered" evidence="6">
    <location>
        <begin position="391"/>
        <end position="416"/>
    </location>
</feature>
<proteinExistence type="inferred from homology"/>
<dbReference type="AlphaFoldDB" id="A0AAV8ZJF8"/>
<dbReference type="EMBL" id="JANEYF010001313">
    <property type="protein sequence ID" value="KAJ8964805.1"/>
    <property type="molecule type" value="Genomic_DNA"/>
</dbReference>
<evidence type="ECO:0000256" key="2">
    <source>
        <dbReference type="ARBA" id="ARBA00009639"/>
    </source>
</evidence>
<dbReference type="InterPro" id="IPR049404">
    <property type="entry name" value="EDC4_C"/>
</dbReference>
<evidence type="ECO:0000256" key="4">
    <source>
        <dbReference type="ARBA" id="ARBA00022574"/>
    </source>
</evidence>
<dbReference type="Pfam" id="PF16529">
    <property type="entry name" value="Ge1_WD40"/>
    <property type="match status" value="1"/>
</dbReference>
<dbReference type="GO" id="GO:0000932">
    <property type="term" value="C:P-body"/>
    <property type="evidence" value="ECO:0007669"/>
    <property type="project" value="UniProtKB-SubCell"/>
</dbReference>
<feature type="domain" description="Enhancer of mRNA-decapping protein 4 WD40 repeat region" evidence="7">
    <location>
        <begin position="86"/>
        <end position="260"/>
    </location>
</feature>
<comment type="subcellular location">
    <subcellularLocation>
        <location evidence="1">Cytoplasm</location>
        <location evidence="1">P-body</location>
    </subcellularLocation>
</comment>
<feature type="compositionally biased region" description="Polar residues" evidence="6">
    <location>
        <begin position="400"/>
        <end position="416"/>
    </location>
</feature>
<evidence type="ECO:0000256" key="3">
    <source>
        <dbReference type="ARBA" id="ARBA00022490"/>
    </source>
</evidence>